<reference evidence="2" key="1">
    <citation type="submission" date="2020-05" db="EMBL/GenBank/DDBJ databases">
        <title>Frigoriglobus tundricola gen. nov., sp. nov., a psychrotolerant cellulolytic planctomycete of the family Gemmataceae with two divergent copies of 16S rRNA gene.</title>
        <authorList>
            <person name="Kulichevskaya I.S."/>
            <person name="Ivanova A.A."/>
            <person name="Naumoff D.G."/>
            <person name="Beletsky A.V."/>
            <person name="Rijpstra W.I.C."/>
            <person name="Sinninghe Damste J.S."/>
            <person name="Mardanov A.V."/>
            <person name="Ravin N.V."/>
            <person name="Dedysh S.N."/>
        </authorList>
    </citation>
    <scope>NUCLEOTIDE SEQUENCE [LARGE SCALE GENOMIC DNA]</scope>
    <source>
        <strain evidence="2">PL17</strain>
    </source>
</reference>
<evidence type="ECO:0000313" key="1">
    <source>
        <dbReference type="EMBL" id="QJW94751.1"/>
    </source>
</evidence>
<keyword evidence="2" id="KW-1185">Reference proteome</keyword>
<gene>
    <name evidence="1" type="ORF">FTUN_2274</name>
</gene>
<accession>A0A6M5YND2</accession>
<dbReference type="AlphaFoldDB" id="A0A6M5YND2"/>
<evidence type="ECO:0000313" key="2">
    <source>
        <dbReference type="Proteomes" id="UP000503447"/>
    </source>
</evidence>
<sequence>MTDPLLSEDAKDRAELAAELKSLCQHVDVGVKVRAMAAYARWDPDGARGVCLAAVRSASPEEREWALKLLPQWKDADSARAVQSLIGAPGRVETNRARAALELIGGPPAEQATIALFNRADDQGTKLTALEILQRVGGREALSWLRSNVPVMDDTAVRARALSAAEVIEARLRPPVP</sequence>
<evidence type="ECO:0008006" key="3">
    <source>
        <dbReference type="Google" id="ProtNLM"/>
    </source>
</evidence>
<organism evidence="1 2">
    <name type="scientific">Frigoriglobus tundricola</name>
    <dbReference type="NCBI Taxonomy" id="2774151"/>
    <lineage>
        <taxon>Bacteria</taxon>
        <taxon>Pseudomonadati</taxon>
        <taxon>Planctomycetota</taxon>
        <taxon>Planctomycetia</taxon>
        <taxon>Gemmatales</taxon>
        <taxon>Gemmataceae</taxon>
        <taxon>Frigoriglobus</taxon>
    </lineage>
</organism>
<dbReference type="Proteomes" id="UP000503447">
    <property type="component" value="Chromosome"/>
</dbReference>
<protein>
    <recommendedName>
        <fullName evidence="3">HEAT repeat domain-containing protein</fullName>
    </recommendedName>
</protein>
<name>A0A6M5YND2_9BACT</name>
<proteinExistence type="predicted"/>
<dbReference type="InterPro" id="IPR011989">
    <property type="entry name" value="ARM-like"/>
</dbReference>
<dbReference type="EMBL" id="CP053452">
    <property type="protein sequence ID" value="QJW94751.1"/>
    <property type="molecule type" value="Genomic_DNA"/>
</dbReference>
<dbReference type="KEGG" id="ftj:FTUN_2274"/>
<dbReference type="RefSeq" id="WP_171470680.1">
    <property type="nucleotide sequence ID" value="NZ_CP053452.2"/>
</dbReference>
<dbReference type="Gene3D" id="1.25.10.10">
    <property type="entry name" value="Leucine-rich Repeat Variant"/>
    <property type="match status" value="1"/>
</dbReference>